<name>A0A482WD97_ASBVE</name>
<organism evidence="1 2">
    <name type="scientific">Asbolus verrucosus</name>
    <name type="common">Desert ironclad beetle</name>
    <dbReference type="NCBI Taxonomy" id="1661398"/>
    <lineage>
        <taxon>Eukaryota</taxon>
        <taxon>Metazoa</taxon>
        <taxon>Ecdysozoa</taxon>
        <taxon>Arthropoda</taxon>
        <taxon>Hexapoda</taxon>
        <taxon>Insecta</taxon>
        <taxon>Pterygota</taxon>
        <taxon>Neoptera</taxon>
        <taxon>Endopterygota</taxon>
        <taxon>Coleoptera</taxon>
        <taxon>Polyphaga</taxon>
        <taxon>Cucujiformia</taxon>
        <taxon>Tenebrionidae</taxon>
        <taxon>Pimeliinae</taxon>
        <taxon>Asbolus</taxon>
    </lineage>
</organism>
<evidence type="ECO:0000313" key="2">
    <source>
        <dbReference type="Proteomes" id="UP000292052"/>
    </source>
</evidence>
<accession>A0A482WD97</accession>
<dbReference type="Proteomes" id="UP000292052">
    <property type="component" value="Unassembled WGS sequence"/>
</dbReference>
<gene>
    <name evidence="1" type="ORF">BDFB_002502</name>
</gene>
<keyword evidence="2" id="KW-1185">Reference proteome</keyword>
<reference evidence="1 2" key="1">
    <citation type="submission" date="2017-03" db="EMBL/GenBank/DDBJ databases">
        <title>Genome of the blue death feigning beetle - Asbolus verrucosus.</title>
        <authorList>
            <person name="Rider S.D."/>
        </authorList>
    </citation>
    <scope>NUCLEOTIDE SEQUENCE [LARGE SCALE GENOMIC DNA]</scope>
    <source>
        <strain evidence="1">Butters</strain>
        <tissue evidence="1">Head and leg muscle</tissue>
    </source>
</reference>
<proteinExistence type="predicted"/>
<protein>
    <submittedName>
        <fullName evidence="1">Uncharacterized protein</fullName>
    </submittedName>
</protein>
<evidence type="ECO:0000313" key="1">
    <source>
        <dbReference type="EMBL" id="RZC43140.1"/>
    </source>
</evidence>
<comment type="caution">
    <text evidence="1">The sequence shown here is derived from an EMBL/GenBank/DDBJ whole genome shotgun (WGS) entry which is preliminary data.</text>
</comment>
<dbReference type="EMBL" id="QDEB01001616">
    <property type="protein sequence ID" value="RZC43140.1"/>
    <property type="molecule type" value="Genomic_DNA"/>
</dbReference>
<sequence length="15" mass="1811">MMTSWNLDILSRSEQ</sequence>